<dbReference type="EMBL" id="AKWM02000058">
    <property type="protein sequence ID" value="EKR99175.1"/>
    <property type="molecule type" value="Genomic_DNA"/>
</dbReference>
<proteinExistence type="predicted"/>
<gene>
    <name evidence="1" type="ORF">LEP1GSC125_3620</name>
</gene>
<evidence type="ECO:0000313" key="1">
    <source>
        <dbReference type="EMBL" id="EKR99175.1"/>
    </source>
</evidence>
<reference evidence="1 2" key="1">
    <citation type="journal article" date="2014" name="Int. J. Syst. Evol. Microbiol.">
        <title>Leptospira mayottensis sp. nov., a pathogenic species of the genus Leptospira isolated from humans.</title>
        <authorList>
            <person name="Bourhy P."/>
            <person name="Collet L."/>
            <person name="Brisse S."/>
            <person name="Picardeau M."/>
        </authorList>
    </citation>
    <scope>NUCLEOTIDE SEQUENCE [LARGE SCALE GENOMIC DNA]</scope>
    <source>
        <strain evidence="1 2">200901122</strain>
    </source>
</reference>
<dbReference type="AlphaFoldDB" id="A0AA87MP52"/>
<organism evidence="1 2">
    <name type="scientific">Leptospira mayottensis 200901122</name>
    <dbReference type="NCBI Taxonomy" id="1193010"/>
    <lineage>
        <taxon>Bacteria</taxon>
        <taxon>Pseudomonadati</taxon>
        <taxon>Spirochaetota</taxon>
        <taxon>Spirochaetia</taxon>
        <taxon>Leptospirales</taxon>
        <taxon>Leptospiraceae</taxon>
        <taxon>Leptospira</taxon>
    </lineage>
</organism>
<accession>A0AA87MP52</accession>
<dbReference type="Proteomes" id="UP000001343">
    <property type="component" value="Unassembled WGS sequence"/>
</dbReference>
<comment type="caution">
    <text evidence="1">The sequence shown here is derived from an EMBL/GenBank/DDBJ whole genome shotgun (WGS) entry which is preliminary data.</text>
</comment>
<sequence>MGEYAGRERDQFSARDPSSLVKRAKSILGKLKSNTDSFESYWKRVGI</sequence>
<protein>
    <submittedName>
        <fullName evidence="1">Uncharacterized protein</fullName>
    </submittedName>
</protein>
<evidence type="ECO:0000313" key="2">
    <source>
        <dbReference type="Proteomes" id="UP000001343"/>
    </source>
</evidence>
<name>A0AA87MP52_9LEPT</name>